<sequence length="215" mass="25294">MSEQVEETQEDTKNETSMNMSMVTFDIYRILKEFSNISNLVTTEEFLETVPKLRGVKWVQLFNCVKQNILNEKEQEMSSMWVFENMPRKLEILENQKAKYAETNPNNTVWRPQHNVKHQLRAFDAASLRKQKALLISLVEEIESKATRLRRFIGAKRVYFKALQMDIQKYKKKNEEIVTKINEKFKCHGTLVDLMYPNKVEVNDIGYSSDSGVEE</sequence>
<evidence type="ECO:0000313" key="1">
    <source>
        <dbReference type="Proteomes" id="UP001652582"/>
    </source>
</evidence>
<reference evidence="2" key="1">
    <citation type="submission" date="2025-08" db="UniProtKB">
        <authorList>
            <consortium name="RefSeq"/>
        </authorList>
    </citation>
    <scope>IDENTIFICATION</scope>
</reference>
<evidence type="ECO:0000313" key="2">
    <source>
        <dbReference type="RefSeq" id="XP_052742061.1"/>
    </source>
</evidence>
<dbReference type="Proteomes" id="UP001652582">
    <property type="component" value="Chromosome 16"/>
</dbReference>
<accession>A0ABM3LSM0</accession>
<protein>
    <submittedName>
        <fullName evidence="2">Uncharacterized protein LOC112056035</fullName>
    </submittedName>
</protein>
<dbReference type="GeneID" id="112056035"/>
<proteinExistence type="predicted"/>
<dbReference type="RefSeq" id="XP_052742061.1">
    <property type="nucleotide sequence ID" value="XM_052886101.1"/>
</dbReference>
<organism evidence="1 2">
    <name type="scientific">Bicyclus anynana</name>
    <name type="common">Squinting bush brown butterfly</name>
    <dbReference type="NCBI Taxonomy" id="110368"/>
    <lineage>
        <taxon>Eukaryota</taxon>
        <taxon>Metazoa</taxon>
        <taxon>Ecdysozoa</taxon>
        <taxon>Arthropoda</taxon>
        <taxon>Hexapoda</taxon>
        <taxon>Insecta</taxon>
        <taxon>Pterygota</taxon>
        <taxon>Neoptera</taxon>
        <taxon>Endopterygota</taxon>
        <taxon>Lepidoptera</taxon>
        <taxon>Glossata</taxon>
        <taxon>Ditrysia</taxon>
        <taxon>Papilionoidea</taxon>
        <taxon>Nymphalidae</taxon>
        <taxon>Satyrinae</taxon>
        <taxon>Satyrini</taxon>
        <taxon>Mycalesina</taxon>
        <taxon>Bicyclus</taxon>
    </lineage>
</organism>
<name>A0ABM3LSM0_BICAN</name>
<keyword evidence="1" id="KW-1185">Reference proteome</keyword>
<gene>
    <name evidence="2" type="primary">LOC112056035</name>
</gene>